<organism evidence="1 2">
    <name type="scientific">Oenococcus alcoholitolerans</name>
    <dbReference type="NCBI Taxonomy" id="931074"/>
    <lineage>
        <taxon>Bacteria</taxon>
        <taxon>Bacillati</taxon>
        <taxon>Bacillota</taxon>
        <taxon>Bacilli</taxon>
        <taxon>Lactobacillales</taxon>
        <taxon>Lactobacillaceae</taxon>
        <taxon>Oenococcus</taxon>
    </lineage>
</organism>
<proteinExistence type="predicted"/>
<keyword evidence="2" id="KW-1185">Reference proteome</keyword>
<accession>A0ABR4XS36</accession>
<evidence type="ECO:0000313" key="1">
    <source>
        <dbReference type="EMBL" id="KGO31966.1"/>
    </source>
</evidence>
<name>A0ABR4XS36_9LACO</name>
<gene>
    <name evidence="1" type="ORF">Q757_03900</name>
</gene>
<evidence type="ECO:0000313" key="2">
    <source>
        <dbReference type="Proteomes" id="UP000030023"/>
    </source>
</evidence>
<comment type="caution">
    <text evidence="1">The sequence shown here is derived from an EMBL/GenBank/DDBJ whole genome shotgun (WGS) entry which is preliminary data.</text>
</comment>
<dbReference type="Proteomes" id="UP000030023">
    <property type="component" value="Unassembled WGS sequence"/>
</dbReference>
<protein>
    <submittedName>
        <fullName evidence="1">Uncharacterized protein</fullName>
    </submittedName>
</protein>
<sequence length="220" mass="25471">MAKSTGLKTFVSFPKVDISKRKYFISFYQGHDSYILNKNDNDRQVKPGSQLVLGDIVQTDQTSRAEIRDNFGAIFRLGHNSSISIEQSPKKRNIPVYDGSVFKLRKDFFNPVIFDCGGKYRTSCYNMCPTSEFIAHVAGVQNEDIYYSFSPNNVVWEYDEQGNKFEIVALKEGESAVIKYDDSAKKIVDRYQVIEKRRISDKEYDSITNDYLNDRKWRSL</sequence>
<dbReference type="EMBL" id="AXCV01000141">
    <property type="protein sequence ID" value="KGO31966.1"/>
    <property type="molecule type" value="Genomic_DNA"/>
</dbReference>
<reference evidence="1 2" key="1">
    <citation type="journal article" date="2014" name="Antonie Van Leeuwenhoek">
        <title>Oenococcus alcoholitolerans sp. nov., a lactic acid bacteria isolated from cachaca and ethanol fermentation processes.</title>
        <authorList>
            <person name="Badotti F."/>
            <person name="Moreira A.P."/>
            <person name="Tonon L.A."/>
            <person name="de Lucena B.T."/>
            <person name="Gomes Fde C."/>
            <person name="Kruger R."/>
            <person name="Thompson C.C."/>
            <person name="de Morais M.A.Jr."/>
            <person name="Rosa C.A."/>
            <person name="Thompson F.L."/>
        </authorList>
    </citation>
    <scope>NUCLEOTIDE SEQUENCE [LARGE SCALE GENOMIC DNA]</scope>
    <source>
        <strain evidence="1 2">UFRJ-M7.2.18</strain>
    </source>
</reference>